<dbReference type="EMBL" id="JAJSPL020000007">
    <property type="protein sequence ID" value="KAK7745952.1"/>
    <property type="molecule type" value="Genomic_DNA"/>
</dbReference>
<keyword evidence="12" id="KW-1185">Reference proteome</keyword>
<evidence type="ECO:0000256" key="2">
    <source>
        <dbReference type="ARBA" id="ARBA00004749"/>
    </source>
</evidence>
<reference evidence="11 12" key="1">
    <citation type="journal article" date="2023" name="PLoS ONE">
        <title>Cytospora paraplurivora sp. nov. isolated from orchards with fruit tree decline syndrome in Ontario, Canada.</title>
        <authorList>
            <person name="Ilyukhin E."/>
            <person name="Nguyen H.D.T."/>
            <person name="Castle A.J."/>
            <person name="Ellouze W."/>
        </authorList>
    </citation>
    <scope>NUCLEOTIDE SEQUENCE [LARGE SCALE GENOMIC DNA]</scope>
    <source>
        <strain evidence="11 12">FDS-564</strain>
    </source>
</reference>
<dbReference type="AlphaFoldDB" id="A0AAN9YK94"/>
<keyword evidence="6 8" id="KW-0446">Lipid-binding</keyword>
<dbReference type="FunFam" id="1.10.357.10:FF:000004">
    <property type="entry name" value="Ubiquinone biosynthesis protein COQ9, mitochondrial"/>
    <property type="match status" value="1"/>
</dbReference>
<protein>
    <recommendedName>
        <fullName evidence="8">Ubiquinone biosynthesis protein</fullName>
    </recommendedName>
</protein>
<evidence type="ECO:0000256" key="1">
    <source>
        <dbReference type="ARBA" id="ARBA00004173"/>
    </source>
</evidence>
<evidence type="ECO:0000256" key="3">
    <source>
        <dbReference type="ARBA" id="ARBA00010766"/>
    </source>
</evidence>
<dbReference type="NCBIfam" id="TIGR02396">
    <property type="entry name" value="diverge_rpsU"/>
    <property type="match status" value="1"/>
</dbReference>
<dbReference type="GO" id="GO:0008289">
    <property type="term" value="F:lipid binding"/>
    <property type="evidence" value="ECO:0007669"/>
    <property type="project" value="UniProtKB-UniRule"/>
</dbReference>
<evidence type="ECO:0000256" key="5">
    <source>
        <dbReference type="ARBA" id="ARBA00022946"/>
    </source>
</evidence>
<feature type="compositionally biased region" description="Low complexity" evidence="9">
    <location>
        <begin position="55"/>
        <end position="66"/>
    </location>
</feature>
<dbReference type="PANTHER" id="PTHR21427">
    <property type="entry name" value="UBIQUINONE BIOSYNTHESIS PROTEIN COQ9, MITOCHONDRIAL"/>
    <property type="match status" value="1"/>
</dbReference>
<evidence type="ECO:0000256" key="7">
    <source>
        <dbReference type="ARBA" id="ARBA00023128"/>
    </source>
</evidence>
<proteinExistence type="inferred from homology"/>
<comment type="pathway">
    <text evidence="2 8">Cofactor biosynthesis; ubiquinone biosynthesis.</text>
</comment>
<comment type="caution">
    <text evidence="11">The sequence shown here is derived from an EMBL/GenBank/DDBJ whole genome shotgun (WGS) entry which is preliminary data.</text>
</comment>
<feature type="compositionally biased region" description="Low complexity" evidence="9">
    <location>
        <begin position="7"/>
        <end position="24"/>
    </location>
</feature>
<comment type="subcellular location">
    <subcellularLocation>
        <location evidence="1 8">Mitochondrion</location>
    </subcellularLocation>
</comment>
<evidence type="ECO:0000256" key="9">
    <source>
        <dbReference type="SAM" id="MobiDB-lite"/>
    </source>
</evidence>
<gene>
    <name evidence="11" type="primary">COQ9</name>
    <name evidence="11" type="ORF">SLS53_002672</name>
</gene>
<keyword evidence="11" id="KW-0830">Ubiquinone</keyword>
<dbReference type="Proteomes" id="UP001320245">
    <property type="component" value="Unassembled WGS sequence"/>
</dbReference>
<dbReference type="Pfam" id="PF08511">
    <property type="entry name" value="COQ9"/>
    <property type="match status" value="1"/>
</dbReference>
<keyword evidence="5" id="KW-0809">Transit peptide</keyword>
<evidence type="ECO:0000313" key="11">
    <source>
        <dbReference type="EMBL" id="KAK7745952.1"/>
    </source>
</evidence>
<accession>A0AAN9YK94</accession>
<keyword evidence="4 8" id="KW-0831">Ubiquinone biosynthesis</keyword>
<evidence type="ECO:0000256" key="6">
    <source>
        <dbReference type="ARBA" id="ARBA00023121"/>
    </source>
</evidence>
<evidence type="ECO:0000256" key="4">
    <source>
        <dbReference type="ARBA" id="ARBA00022688"/>
    </source>
</evidence>
<evidence type="ECO:0000256" key="8">
    <source>
        <dbReference type="RuleBase" id="RU366063"/>
    </source>
</evidence>
<feature type="region of interest" description="Disordered" evidence="9">
    <location>
        <begin position="1"/>
        <end position="87"/>
    </location>
</feature>
<comment type="similarity">
    <text evidence="3 8">Belongs to the COQ9 family.</text>
</comment>
<dbReference type="GO" id="GO:0005743">
    <property type="term" value="C:mitochondrial inner membrane"/>
    <property type="evidence" value="ECO:0007669"/>
    <property type="project" value="TreeGrafter"/>
</dbReference>
<dbReference type="Gene3D" id="1.10.357.10">
    <property type="entry name" value="Tetracycline Repressor, domain 2"/>
    <property type="match status" value="1"/>
</dbReference>
<evidence type="ECO:0000313" key="12">
    <source>
        <dbReference type="Proteomes" id="UP001320245"/>
    </source>
</evidence>
<dbReference type="PANTHER" id="PTHR21427:SF19">
    <property type="entry name" value="UBIQUINONE BIOSYNTHESIS PROTEIN COQ9, MITOCHONDRIAL"/>
    <property type="match status" value="1"/>
</dbReference>
<comment type="function">
    <text evidence="8">Membrane-associated protein that warps the membrane surface to access and bind aromatic isoprenes with high specificity, including ubiquinone (CoQ) isoprene intermediates and presents them directly to Coq7, therefore facilitating the Coq7-mediated hydroxylase step. Participates in the biosynthesis of coenzyme Q, also named ubiquinone, an essential lipid-soluble electron transporter for aerobic cellular respiration.</text>
</comment>
<feature type="domain" description="COQ9 C-terminal" evidence="10">
    <location>
        <begin position="228"/>
        <end position="298"/>
    </location>
</feature>
<organism evidence="11 12">
    <name type="scientific">Cytospora paraplurivora</name>
    <dbReference type="NCBI Taxonomy" id="2898453"/>
    <lineage>
        <taxon>Eukaryota</taxon>
        <taxon>Fungi</taxon>
        <taxon>Dikarya</taxon>
        <taxon>Ascomycota</taxon>
        <taxon>Pezizomycotina</taxon>
        <taxon>Sordariomycetes</taxon>
        <taxon>Sordariomycetidae</taxon>
        <taxon>Diaporthales</taxon>
        <taxon>Cytosporaceae</taxon>
        <taxon>Cytospora</taxon>
    </lineage>
</organism>
<dbReference type="InterPro" id="IPR013718">
    <property type="entry name" value="COQ9_C"/>
</dbReference>
<dbReference type="InterPro" id="IPR012762">
    <property type="entry name" value="Ubiq_biosynth_COQ9"/>
</dbReference>
<sequence>MVPTRPSPSTCRAAASRAAQALSRQRQRQPHTPGPAAAAAAAAFVTQPRRSLNTSSRPVAAAPAPQRRSRFLQTSPTTTGPRLQKINSSSITTIHNPRRAYHSYDHPSPPSPFSPIERTILTAAYAHVPEHGFSQKALALGARDAGYLDISTNVLPDGVYSLVQWHLVSQREALAARAEVLFGGDEGQRLGVGRKVELLTWERLLGNTPVIGQLQEALAIMAQPSYVPGSLKELAKLSDEIWFLVGDTSVDPSWYTKRASLSATYASAELFMTSDRSDGFVETRKFLHRRLEEVHDVGGTLRSVGQWVGFTASAGLNVLRSKGVRI</sequence>
<keyword evidence="7 8" id="KW-0496">Mitochondrion</keyword>
<dbReference type="GO" id="GO:0006744">
    <property type="term" value="P:ubiquinone biosynthetic process"/>
    <property type="evidence" value="ECO:0007669"/>
    <property type="project" value="UniProtKB-UniRule"/>
</dbReference>
<evidence type="ECO:0000259" key="10">
    <source>
        <dbReference type="Pfam" id="PF08511"/>
    </source>
</evidence>
<name>A0AAN9YK94_9PEZI</name>
<feature type="compositionally biased region" description="Polar residues" evidence="9">
    <location>
        <begin position="71"/>
        <end position="87"/>
    </location>
</feature>